<evidence type="ECO:0000313" key="8">
    <source>
        <dbReference type="Proteomes" id="UP001374579"/>
    </source>
</evidence>
<dbReference type="PANTHER" id="PTHR31872:SF4">
    <property type="entry name" value="TRANSMEMBRANE PROTEIN 179"/>
    <property type="match status" value="1"/>
</dbReference>
<protein>
    <recommendedName>
        <fullName evidence="9">Transmembrane protein 179</fullName>
    </recommendedName>
</protein>
<keyword evidence="4 6" id="KW-0472">Membrane</keyword>
<evidence type="ECO:0000256" key="2">
    <source>
        <dbReference type="ARBA" id="ARBA00022692"/>
    </source>
</evidence>
<reference evidence="7 8" key="1">
    <citation type="submission" date="2024-02" db="EMBL/GenBank/DDBJ databases">
        <title>Chromosome-scale genome assembly of the rough periwinkle Littorina saxatilis.</title>
        <authorList>
            <person name="De Jode A."/>
            <person name="Faria R."/>
            <person name="Formenti G."/>
            <person name="Sims Y."/>
            <person name="Smith T.P."/>
            <person name="Tracey A."/>
            <person name="Wood J.M.D."/>
            <person name="Zagrodzka Z.B."/>
            <person name="Johannesson K."/>
            <person name="Butlin R.K."/>
            <person name="Leder E.H."/>
        </authorList>
    </citation>
    <scope>NUCLEOTIDE SEQUENCE [LARGE SCALE GENOMIC DNA]</scope>
    <source>
        <strain evidence="7">Snail1</strain>
        <tissue evidence="7">Muscle</tissue>
    </source>
</reference>
<feature type="transmembrane region" description="Helical" evidence="6">
    <location>
        <begin position="101"/>
        <end position="120"/>
    </location>
</feature>
<organism evidence="7 8">
    <name type="scientific">Littorina saxatilis</name>
    <dbReference type="NCBI Taxonomy" id="31220"/>
    <lineage>
        <taxon>Eukaryota</taxon>
        <taxon>Metazoa</taxon>
        <taxon>Spiralia</taxon>
        <taxon>Lophotrochozoa</taxon>
        <taxon>Mollusca</taxon>
        <taxon>Gastropoda</taxon>
        <taxon>Caenogastropoda</taxon>
        <taxon>Littorinimorpha</taxon>
        <taxon>Littorinoidea</taxon>
        <taxon>Littorinidae</taxon>
        <taxon>Littorina</taxon>
    </lineage>
</organism>
<dbReference type="AlphaFoldDB" id="A0AAN9BE05"/>
<comment type="caution">
    <text evidence="7">The sequence shown here is derived from an EMBL/GenBank/DDBJ whole genome shotgun (WGS) entry which is preliminary data.</text>
</comment>
<keyword evidence="3 6" id="KW-1133">Transmembrane helix</keyword>
<dbReference type="InterPro" id="IPR059010">
    <property type="entry name" value="TMEM179-179B"/>
</dbReference>
<feature type="transmembrane region" description="Helical" evidence="6">
    <location>
        <begin position="7"/>
        <end position="27"/>
    </location>
</feature>
<feature type="transmembrane region" description="Helical" evidence="6">
    <location>
        <begin position="70"/>
        <end position="94"/>
    </location>
</feature>
<accession>A0AAN9BE05</accession>
<evidence type="ECO:0008006" key="9">
    <source>
        <dbReference type="Google" id="ProtNLM"/>
    </source>
</evidence>
<dbReference type="InterPro" id="IPR029673">
    <property type="entry name" value="TMEM179"/>
</dbReference>
<dbReference type="EMBL" id="JBAMIC010000008">
    <property type="protein sequence ID" value="KAK7104115.1"/>
    <property type="molecule type" value="Genomic_DNA"/>
</dbReference>
<gene>
    <name evidence="7" type="ORF">V1264_018882</name>
</gene>
<evidence type="ECO:0000256" key="3">
    <source>
        <dbReference type="ARBA" id="ARBA00022989"/>
    </source>
</evidence>
<keyword evidence="2 6" id="KW-0812">Transmembrane</keyword>
<sequence length="230" mass="25776">MGLGNILLLAQVTLYLIAFILSFFMFVPISVNQNDFDGHCLLFATGKWSATRGAVELNNVTWGTSSTCNFAVFSGVAVMLSSIAYLVWYSILLFKAVDSSWLDAFLCGGLHLLLTIFTFASSLTVSLGFRDWCTIVIESKTNFDSCEDGDYIPFGEHLGIDTRHFYTEYQMAQFGAWAVWICQLSLFNLAIIKLCRYNSQEAFLTSMGRERQRLIQKVQSRSEYSAAAST</sequence>
<evidence type="ECO:0000313" key="7">
    <source>
        <dbReference type="EMBL" id="KAK7104115.1"/>
    </source>
</evidence>
<dbReference type="Proteomes" id="UP001374579">
    <property type="component" value="Unassembled WGS sequence"/>
</dbReference>
<proteinExistence type="inferred from homology"/>
<evidence type="ECO:0000256" key="4">
    <source>
        <dbReference type="ARBA" id="ARBA00023136"/>
    </source>
</evidence>
<feature type="transmembrane region" description="Helical" evidence="6">
    <location>
        <begin position="174"/>
        <end position="192"/>
    </location>
</feature>
<evidence type="ECO:0000256" key="6">
    <source>
        <dbReference type="SAM" id="Phobius"/>
    </source>
</evidence>
<comment type="subcellular location">
    <subcellularLocation>
        <location evidence="1">Membrane</location>
        <topology evidence="1">Multi-pass membrane protein</topology>
    </subcellularLocation>
</comment>
<dbReference type="PANTHER" id="PTHR31872">
    <property type="entry name" value="TRANSMEMBRANE PROTEIN 179"/>
    <property type="match status" value="1"/>
</dbReference>
<dbReference type="Pfam" id="PF26158">
    <property type="entry name" value="Claudin_TMEM179-179B"/>
    <property type="match status" value="1"/>
</dbReference>
<keyword evidence="8" id="KW-1185">Reference proteome</keyword>
<evidence type="ECO:0000256" key="5">
    <source>
        <dbReference type="ARBA" id="ARBA00093776"/>
    </source>
</evidence>
<name>A0AAN9BE05_9CAEN</name>
<comment type="similarity">
    <text evidence="5">Belongs to the TMEM179 family.</text>
</comment>
<evidence type="ECO:0000256" key="1">
    <source>
        <dbReference type="ARBA" id="ARBA00004141"/>
    </source>
</evidence>